<dbReference type="EMBL" id="WRXN01000004">
    <property type="protein sequence ID" value="MVT09018.1"/>
    <property type="molecule type" value="Genomic_DNA"/>
</dbReference>
<proteinExistence type="predicted"/>
<comment type="caution">
    <text evidence="1">The sequence shown here is derived from an EMBL/GenBank/DDBJ whole genome shotgun (WGS) entry which is preliminary data.</text>
</comment>
<dbReference type="Proteomes" id="UP000461730">
    <property type="component" value="Unassembled WGS sequence"/>
</dbReference>
<gene>
    <name evidence="1" type="ORF">GO493_12165</name>
</gene>
<dbReference type="PROSITE" id="PS51257">
    <property type="entry name" value="PROKAR_LIPOPROTEIN"/>
    <property type="match status" value="1"/>
</dbReference>
<keyword evidence="2" id="KW-1185">Reference proteome</keyword>
<accession>A0A7K1U3U1</accession>
<name>A0A7K1U3U1_9BACT</name>
<sequence length="220" mass="25171">MRHYKLFVIGLLLMAACKKTDYLTDGGTHDPKTPLSVHEYLEQHPYKMFDSVLTIIDHYQLQEELDQTGTVFAPTDYSVREYMLLRRTEKRMKDENAVYTMDSLFSELTADSVRQYLFSEKLPVSSFKDEQPHLYDNAAGISCAVKKELHTGDGVNEWSSYPVYYLYYIKIRGDLDAPGVTPPLGEEDISVLCQTTGIETKSGNGPLLHVLNNRHVFARF</sequence>
<dbReference type="AlphaFoldDB" id="A0A7K1U3U1"/>
<dbReference type="RefSeq" id="WP_157306435.1">
    <property type="nucleotide sequence ID" value="NZ_WRXN01000004.1"/>
</dbReference>
<evidence type="ECO:0000313" key="2">
    <source>
        <dbReference type="Proteomes" id="UP000461730"/>
    </source>
</evidence>
<evidence type="ECO:0008006" key="3">
    <source>
        <dbReference type="Google" id="ProtNLM"/>
    </source>
</evidence>
<reference evidence="1 2" key="1">
    <citation type="submission" date="2019-12" db="EMBL/GenBank/DDBJ databases">
        <title>Chitinophaga sp. strain ysch24 (GDMCC 1.1355), whole genome shotgun sequence.</title>
        <authorList>
            <person name="Zhang X."/>
        </authorList>
    </citation>
    <scope>NUCLEOTIDE SEQUENCE [LARGE SCALE GENOMIC DNA]</scope>
    <source>
        <strain evidence="2">ysch24</strain>
    </source>
</reference>
<protein>
    <recommendedName>
        <fullName evidence="3">FAS1 domain-containing protein</fullName>
    </recommendedName>
</protein>
<organism evidence="1 2">
    <name type="scientific">Chitinophaga tropicalis</name>
    <dbReference type="NCBI Taxonomy" id="2683588"/>
    <lineage>
        <taxon>Bacteria</taxon>
        <taxon>Pseudomonadati</taxon>
        <taxon>Bacteroidota</taxon>
        <taxon>Chitinophagia</taxon>
        <taxon>Chitinophagales</taxon>
        <taxon>Chitinophagaceae</taxon>
        <taxon>Chitinophaga</taxon>
    </lineage>
</organism>
<evidence type="ECO:0000313" key="1">
    <source>
        <dbReference type="EMBL" id="MVT09018.1"/>
    </source>
</evidence>